<protein>
    <recommendedName>
        <fullName evidence="1">TIR domain-containing protein</fullName>
    </recommendedName>
</protein>
<gene>
    <name evidence="2" type="ORF">GCM10017557_75940</name>
</gene>
<reference evidence="2 3" key="1">
    <citation type="journal article" date="2014" name="Int. J. Syst. Evol. Microbiol.">
        <title>Complete genome sequence of Corynebacterium casei LMG S-19264T (=DSM 44701T), isolated from a smear-ripened cheese.</title>
        <authorList>
            <consortium name="US DOE Joint Genome Institute (JGI-PGF)"/>
            <person name="Walter F."/>
            <person name="Albersmeier A."/>
            <person name="Kalinowski J."/>
            <person name="Ruckert C."/>
        </authorList>
    </citation>
    <scope>NUCLEOTIDE SEQUENCE [LARGE SCALE GENOMIC DNA]</scope>
    <source>
        <strain evidence="2 3">JCM 4677</strain>
    </source>
</reference>
<evidence type="ECO:0000313" key="2">
    <source>
        <dbReference type="EMBL" id="BCL32735.1"/>
    </source>
</evidence>
<proteinExistence type="predicted"/>
<organism evidence="2 3">
    <name type="scientific">Streptomyces aurantiacus</name>
    <dbReference type="NCBI Taxonomy" id="47760"/>
    <lineage>
        <taxon>Bacteria</taxon>
        <taxon>Bacillati</taxon>
        <taxon>Actinomycetota</taxon>
        <taxon>Actinomycetes</taxon>
        <taxon>Kitasatosporales</taxon>
        <taxon>Streptomycetaceae</taxon>
        <taxon>Streptomyces</taxon>
        <taxon>Streptomyces aurantiacus group</taxon>
    </lineage>
</organism>
<dbReference type="SUPFAM" id="SSF52200">
    <property type="entry name" value="Toll/Interleukin receptor TIR domain"/>
    <property type="match status" value="1"/>
</dbReference>
<dbReference type="EMBL" id="AP023440">
    <property type="protein sequence ID" value="BCL32735.1"/>
    <property type="molecule type" value="Genomic_DNA"/>
</dbReference>
<dbReference type="GO" id="GO:0043531">
    <property type="term" value="F:ADP binding"/>
    <property type="evidence" value="ECO:0007669"/>
    <property type="project" value="InterPro"/>
</dbReference>
<evidence type="ECO:0000313" key="3">
    <source>
        <dbReference type="Proteomes" id="UP000516444"/>
    </source>
</evidence>
<name>A0A7G1PH16_9ACTN</name>
<dbReference type="Pfam" id="PF13374">
    <property type="entry name" value="TPR_10"/>
    <property type="match status" value="1"/>
</dbReference>
<dbReference type="RefSeq" id="WP_190854310.1">
    <property type="nucleotide sequence ID" value="NZ_AP023440.1"/>
</dbReference>
<dbReference type="InterPro" id="IPR011990">
    <property type="entry name" value="TPR-like_helical_dom_sf"/>
</dbReference>
<dbReference type="KEGG" id="sgm:GCM10017557_75940"/>
<dbReference type="AlphaFoldDB" id="A0A7G1PH16"/>
<dbReference type="InterPro" id="IPR035897">
    <property type="entry name" value="Toll_tir_struct_dom_sf"/>
</dbReference>
<dbReference type="Pfam" id="PF13676">
    <property type="entry name" value="TIR_2"/>
    <property type="match status" value="1"/>
</dbReference>
<accession>A0A7G1PH16</accession>
<feature type="domain" description="TIR" evidence="1">
    <location>
        <begin position="14"/>
        <end position="154"/>
    </location>
</feature>
<dbReference type="Gene3D" id="1.25.40.10">
    <property type="entry name" value="Tetratricopeptide repeat domain"/>
    <property type="match status" value="1"/>
</dbReference>
<dbReference type="PANTHER" id="PTHR47691">
    <property type="entry name" value="REGULATOR-RELATED"/>
    <property type="match status" value="1"/>
</dbReference>
<dbReference type="PROSITE" id="PS50104">
    <property type="entry name" value="TIR"/>
    <property type="match status" value="1"/>
</dbReference>
<dbReference type="PANTHER" id="PTHR47691:SF3">
    <property type="entry name" value="HTH-TYPE TRANSCRIPTIONAL REGULATOR RV0890C-RELATED"/>
    <property type="match status" value="1"/>
</dbReference>
<sequence>MTVHHGGVAPGPDSLYDVFLCYTWADGKEWADDMCTALRAKGLDVFQDDLSVPEWDEYEMLPSVKAALLGSRVLVPLLTPCFDDSDHCWSELHLALSCAKALGETEMRRVSPLTWKVPPKKVRPKALKKRKLIREGRSVAELADHVVRVVGDVREADDRRFGAAVTDRPSWLVDDLLGDSGFVGRRKELWALHDALREPGGTADSGAPVVSVRGLGGSGKSTLCKQYGRWAAQDHPGGVFVVELSGSDPLGRHDSGAVQAAFHTALRRIAARLSLPEHTESSAELRLAVGRRLEELPPYLWIVDDLPTSVSLREHPYLLAPGPKGRTLVTTRGSVHGTSRTEIRLSGLGPRPGLRLLTARREPAREDIDERNAARDIVADLRGHPLALRITAGLTTTQGFTGYRSLLADLREDARPALELAEHLRHDLPAETARPLSGVLLRAFDALPAPAVRLLTAASVLAAAPVPHDLLTAVLPGADGADGADDDPHAAATAVTEGVRALDGRGLVEETQDVSGATYLVHALVARAARVLLRDGTRRQASHRAVRALADLLDRTGTDAASRLRTLGLLAHVQAAANLAASEGWGVDHGQWSLVARSGQLRSELGDSAGAVDDFRALYASCRDSPLCDPYTTLCALVGLGAVLQENGALTQARELQEQAVEELDALHGRDRFDRPHPDTLWAMNNLANTHQALGDHRTARALLRETCHGWHGRHGPSARETLTALNNLAIAVGRGPGRYAAPTALRIATFAHERWTNTAGPDARGTVDSLFSIGANHLRIGDTAAALTAFEEVWRRRRAHLGDDHPDTLDARENIITARRRTDS</sequence>
<dbReference type="Pfam" id="PF13424">
    <property type="entry name" value="TPR_12"/>
    <property type="match status" value="1"/>
</dbReference>
<dbReference type="InterPro" id="IPR000157">
    <property type="entry name" value="TIR_dom"/>
</dbReference>
<dbReference type="SUPFAM" id="SSF52540">
    <property type="entry name" value="P-loop containing nucleoside triphosphate hydrolases"/>
    <property type="match status" value="1"/>
</dbReference>
<evidence type="ECO:0000259" key="1">
    <source>
        <dbReference type="PROSITE" id="PS50104"/>
    </source>
</evidence>
<dbReference type="InterPro" id="IPR027417">
    <property type="entry name" value="P-loop_NTPase"/>
</dbReference>
<dbReference type="Gene3D" id="3.40.50.300">
    <property type="entry name" value="P-loop containing nucleotide triphosphate hydrolases"/>
    <property type="match status" value="1"/>
</dbReference>
<dbReference type="Proteomes" id="UP000516444">
    <property type="component" value="Chromosome"/>
</dbReference>
<dbReference type="SUPFAM" id="SSF48452">
    <property type="entry name" value="TPR-like"/>
    <property type="match status" value="2"/>
</dbReference>
<keyword evidence="3" id="KW-1185">Reference proteome</keyword>
<dbReference type="GO" id="GO:0007165">
    <property type="term" value="P:signal transduction"/>
    <property type="evidence" value="ECO:0007669"/>
    <property type="project" value="InterPro"/>
</dbReference>
<dbReference type="Gene3D" id="3.40.50.10140">
    <property type="entry name" value="Toll/interleukin-1 receptor homology (TIR) domain"/>
    <property type="match status" value="1"/>
</dbReference>